<accession>U2TY25</accession>
<dbReference type="STRING" id="1125712.HMPREF1316_2546"/>
<dbReference type="InterPro" id="IPR038765">
    <property type="entry name" value="Papain-like_cys_pep_sf"/>
</dbReference>
<dbReference type="SUPFAM" id="SSF54001">
    <property type="entry name" value="Cysteine proteinases"/>
    <property type="match status" value="1"/>
</dbReference>
<dbReference type="PANTHER" id="PTHR38339">
    <property type="entry name" value="TRANSGLUTAMINASE DOMAIN PROTEIN"/>
    <property type="match status" value="1"/>
</dbReference>
<dbReference type="PROSITE" id="PS51257">
    <property type="entry name" value="PROKAR_LIPOPROTEIN"/>
    <property type="match status" value="1"/>
</dbReference>
<feature type="region of interest" description="Disordered" evidence="1">
    <location>
        <begin position="30"/>
        <end position="60"/>
    </location>
</feature>
<evidence type="ECO:0000256" key="2">
    <source>
        <dbReference type="SAM" id="SignalP"/>
    </source>
</evidence>
<dbReference type="RefSeq" id="WP_021724855.1">
    <property type="nucleotide sequence ID" value="NZ_AWEZ01000002.1"/>
</dbReference>
<evidence type="ECO:0000313" key="4">
    <source>
        <dbReference type="EMBL" id="ERL10918.1"/>
    </source>
</evidence>
<dbReference type="AlphaFoldDB" id="U2TY25"/>
<feature type="compositionally biased region" description="Polar residues" evidence="1">
    <location>
        <begin position="30"/>
        <end position="53"/>
    </location>
</feature>
<dbReference type="Pfam" id="PF01841">
    <property type="entry name" value="Transglut_core"/>
    <property type="match status" value="1"/>
</dbReference>
<organism evidence="4 5">
    <name type="scientific">Olsenella profusa F0195</name>
    <dbReference type="NCBI Taxonomy" id="1125712"/>
    <lineage>
        <taxon>Bacteria</taxon>
        <taxon>Bacillati</taxon>
        <taxon>Actinomycetota</taxon>
        <taxon>Coriobacteriia</taxon>
        <taxon>Coriobacteriales</taxon>
        <taxon>Atopobiaceae</taxon>
        <taxon>Olsenella</taxon>
    </lineage>
</organism>
<gene>
    <name evidence="4" type="ORF">HMPREF1316_2546</name>
</gene>
<evidence type="ECO:0000313" key="5">
    <source>
        <dbReference type="Proteomes" id="UP000016638"/>
    </source>
</evidence>
<comment type="caution">
    <text evidence="4">The sequence shown here is derived from an EMBL/GenBank/DDBJ whole genome shotgun (WGS) entry which is preliminary data.</text>
</comment>
<dbReference type="InterPro" id="IPR002931">
    <property type="entry name" value="Transglutaminase-like"/>
</dbReference>
<sequence length="368" mass="39721">MRNITRRDSLRLLSLVGTSAVTIAATTACSNGSTDASSATGSNDSGISSQGQATGDTTKGTVTTTVDLTAEPAGKVVRLWLPVAQDAEYQKVTDVSYDAPGAATAQINTDAKGNQMLFVEWGADADASTRTCTLSFHAARDEAVCPTLHEEGDVPENVRPYLEGSAMVPVNQQVIDAANEIVGDKTTYLDKAKAIYEWVIQNMVRDESVEGCGQGDVCTLLSTRSGKCTDINSTFVGLCRAVGVPAREFFGIRMNADDITKNQHCWAEFYLPGTGWVSADPADVLKAVLKGGWSKDQEETKQKAEYYWGNLDSERVQLTAGRDLILEPAQSGAALNDFGYPYAEVDGDALNYYDPENFVYSYSFKKDE</sequence>
<dbReference type="eggNOG" id="COG1305">
    <property type="taxonomic scope" value="Bacteria"/>
</dbReference>
<name>U2TY25_9ACTN</name>
<evidence type="ECO:0000259" key="3">
    <source>
        <dbReference type="SMART" id="SM00460"/>
    </source>
</evidence>
<evidence type="ECO:0000256" key="1">
    <source>
        <dbReference type="SAM" id="MobiDB-lite"/>
    </source>
</evidence>
<dbReference type="OrthoDB" id="5438043at2"/>
<feature type="signal peptide" evidence="2">
    <location>
        <begin position="1"/>
        <end position="24"/>
    </location>
</feature>
<dbReference type="Proteomes" id="UP000016638">
    <property type="component" value="Unassembled WGS sequence"/>
</dbReference>
<dbReference type="Gene3D" id="3.10.620.30">
    <property type="match status" value="1"/>
</dbReference>
<keyword evidence="5" id="KW-1185">Reference proteome</keyword>
<reference evidence="4 5" key="1">
    <citation type="submission" date="2013-08" db="EMBL/GenBank/DDBJ databases">
        <authorList>
            <person name="Durkin A.S."/>
            <person name="Haft D.R."/>
            <person name="McCorrison J."/>
            <person name="Torralba M."/>
            <person name="Gillis M."/>
            <person name="Haft D.H."/>
            <person name="Methe B."/>
            <person name="Sutton G."/>
            <person name="Nelson K.E."/>
        </authorList>
    </citation>
    <scope>NUCLEOTIDE SEQUENCE [LARGE SCALE GENOMIC DNA]</scope>
    <source>
        <strain evidence="4 5">F0195</strain>
    </source>
</reference>
<feature type="domain" description="Transglutaminase-like" evidence="3">
    <location>
        <begin position="220"/>
        <end position="283"/>
    </location>
</feature>
<proteinExistence type="predicted"/>
<dbReference type="PATRIC" id="fig|1125712.3.peg.32"/>
<protein>
    <submittedName>
        <fullName evidence="4">Transglutaminase-like protein</fullName>
    </submittedName>
</protein>
<feature type="chain" id="PRO_5039463752" evidence="2">
    <location>
        <begin position="25"/>
        <end position="368"/>
    </location>
</feature>
<dbReference type="PANTHER" id="PTHR38339:SF1">
    <property type="entry name" value="TRANSGLUTAMINASE-LIKE DOMAIN-CONTAINING PROTEIN"/>
    <property type="match status" value="1"/>
</dbReference>
<dbReference type="SMART" id="SM00460">
    <property type="entry name" value="TGc"/>
    <property type="match status" value="1"/>
</dbReference>
<dbReference type="EMBL" id="AWEZ01000002">
    <property type="protein sequence ID" value="ERL10918.1"/>
    <property type="molecule type" value="Genomic_DNA"/>
</dbReference>
<keyword evidence="2" id="KW-0732">Signal</keyword>